<dbReference type="InterPro" id="IPR004372">
    <property type="entry name" value="Ac/propionate_kinase"/>
</dbReference>
<protein>
    <recommendedName>
        <fullName evidence="9">Acetate kinase</fullName>
        <ecNumber evidence="9">2.7.2.1</ecNumber>
    </recommendedName>
    <alternativeName>
        <fullName evidence="9">Acetokinase</fullName>
    </alternativeName>
</protein>
<dbReference type="InterPro" id="IPR000890">
    <property type="entry name" value="Aliphatic_acid_kin_short-chain"/>
</dbReference>
<dbReference type="GO" id="GO:0006083">
    <property type="term" value="P:acetate metabolic process"/>
    <property type="evidence" value="ECO:0007669"/>
    <property type="project" value="TreeGrafter"/>
</dbReference>
<dbReference type="Gene3D" id="3.30.420.40">
    <property type="match status" value="2"/>
</dbReference>
<dbReference type="GO" id="GO:0005524">
    <property type="term" value="F:ATP binding"/>
    <property type="evidence" value="ECO:0007669"/>
    <property type="project" value="UniProtKB-KW"/>
</dbReference>
<dbReference type="PIRSF" id="PIRSF000722">
    <property type="entry name" value="Acetate_prop_kin"/>
    <property type="match status" value="1"/>
</dbReference>
<dbReference type="InterPro" id="IPR023865">
    <property type="entry name" value="Aliphatic_acid_kinase_CS"/>
</dbReference>
<evidence type="ECO:0000313" key="12">
    <source>
        <dbReference type="Proteomes" id="UP000196880"/>
    </source>
</evidence>
<name>A0A210RVB2_9BURK</name>
<gene>
    <name evidence="9" type="primary">ackA</name>
    <name evidence="11" type="ORF">B6A14_10095</name>
</gene>
<comment type="function">
    <text evidence="9">Catalyzes the formation of acetyl phosphate from acetate and ATP. Can also catalyze the reverse reaction.</text>
</comment>
<evidence type="ECO:0000256" key="3">
    <source>
        <dbReference type="ARBA" id="ARBA00022679"/>
    </source>
</evidence>
<dbReference type="GO" id="GO:0005829">
    <property type="term" value="C:cytosol"/>
    <property type="evidence" value="ECO:0007669"/>
    <property type="project" value="TreeGrafter"/>
</dbReference>
<feature type="site" description="Transition state stabilizer" evidence="9">
    <location>
        <position position="180"/>
    </location>
</feature>
<dbReference type="AlphaFoldDB" id="A0A210RVB2"/>
<dbReference type="EC" id="2.7.2.1" evidence="9"/>
<evidence type="ECO:0000256" key="7">
    <source>
        <dbReference type="ARBA" id="ARBA00022840"/>
    </source>
</evidence>
<evidence type="ECO:0000256" key="10">
    <source>
        <dbReference type="RuleBase" id="RU003835"/>
    </source>
</evidence>
<comment type="pathway">
    <text evidence="9">Metabolic intermediate biosynthesis; acetyl-CoA biosynthesis; acetyl-CoA from acetate: step 1/2.</text>
</comment>
<dbReference type="PANTHER" id="PTHR21060">
    <property type="entry name" value="ACETATE KINASE"/>
    <property type="match status" value="1"/>
</dbReference>
<comment type="subcellular location">
    <subcellularLocation>
        <location evidence="9">Cytoplasm</location>
    </subcellularLocation>
</comment>
<feature type="binding site" evidence="9">
    <location>
        <position position="14"/>
    </location>
    <ligand>
        <name>ATP</name>
        <dbReference type="ChEBI" id="CHEBI:30616"/>
    </ligand>
</feature>
<keyword evidence="12" id="KW-1185">Reference proteome</keyword>
<feature type="binding site" evidence="9">
    <location>
        <begin position="280"/>
        <end position="282"/>
    </location>
    <ligand>
        <name>ATP</name>
        <dbReference type="ChEBI" id="CHEBI:30616"/>
    </ligand>
</feature>
<dbReference type="GO" id="GO:0000287">
    <property type="term" value="F:magnesium ion binding"/>
    <property type="evidence" value="ECO:0007669"/>
    <property type="project" value="UniProtKB-UniRule"/>
</dbReference>
<comment type="caution">
    <text evidence="11">The sequence shown here is derived from an EMBL/GenBank/DDBJ whole genome shotgun (WGS) entry which is preliminary data.</text>
</comment>
<accession>A0A210RVB2</accession>
<dbReference type="RefSeq" id="WP_087910390.1">
    <property type="nucleotide sequence ID" value="NZ_NAIA01000005.1"/>
</dbReference>
<keyword evidence="6 9" id="KW-0418">Kinase</keyword>
<feature type="binding site" evidence="9">
    <location>
        <position position="7"/>
    </location>
    <ligand>
        <name>Mg(2+)</name>
        <dbReference type="ChEBI" id="CHEBI:18420"/>
    </ligand>
</feature>
<dbReference type="OrthoDB" id="9802453at2"/>
<dbReference type="PRINTS" id="PR00471">
    <property type="entry name" value="ACETATEKNASE"/>
</dbReference>
<dbReference type="GO" id="GO:0008776">
    <property type="term" value="F:acetate kinase activity"/>
    <property type="evidence" value="ECO:0007669"/>
    <property type="project" value="UniProtKB-UniRule"/>
</dbReference>
<keyword evidence="5 9" id="KW-0547">Nucleotide-binding</keyword>
<feature type="binding site" evidence="9">
    <location>
        <position position="92"/>
    </location>
    <ligand>
        <name>substrate</name>
    </ligand>
</feature>
<comment type="subunit">
    <text evidence="9">Homodimer.</text>
</comment>
<feature type="binding site" evidence="9">
    <location>
        <position position="380"/>
    </location>
    <ligand>
        <name>Mg(2+)</name>
        <dbReference type="ChEBI" id="CHEBI:18420"/>
    </ligand>
</feature>
<sequence length="394" mass="42864">MAILTVNAGSSSLKFSIYPTQQGSVLPSILSGSFEGLEPGGKTELRYTYEGVQHAEYFEDVDQDPFIAALMHLKELLLEIKGLPPIRAVSHRIVHGGSEFFQPVVSTDAILEKLWAMSALAPLHQPHSLDGVKAFSQVFPGIPQVLCFDTAFHKTMSPLETSLALPKEITDQGVRRYGFHGISYQYIIGELLESSSRSRDRVLMAHLGNGASLCAAIDGKSIATTMGFSALDGLMMGTRSGSLDAGVLMYLVERGYTHDQLQDLLYRKSGLLGVSTISADMRKLKSDPNPLAKEAIELFIYKIMREGGAMIACLGGLDLISFSGGIGEHDPDLRSSVCKKFEWLGIELDEALNQAATKELTLKISTPQSAVEVWVVPTDEGVMTAQEALNLLHF</sequence>
<reference evidence="11 12" key="1">
    <citation type="submission" date="2017-03" db="EMBL/GenBank/DDBJ databases">
        <title>New species Polynucleobacter sp. MWH-EgelM1-30-B4.</title>
        <authorList>
            <person name="Hahn M.W."/>
        </authorList>
    </citation>
    <scope>NUCLEOTIDE SEQUENCE [LARGE SCALE GENOMIC DNA]</scope>
    <source>
        <strain evidence="11 12">MWH-EgelM1-30-B4</strain>
    </source>
</reference>
<feature type="site" description="Transition state stabilizer" evidence="9">
    <location>
        <position position="239"/>
    </location>
</feature>
<feature type="active site" description="Proton donor/acceptor" evidence="9">
    <location>
        <position position="149"/>
    </location>
</feature>
<evidence type="ECO:0000256" key="4">
    <source>
        <dbReference type="ARBA" id="ARBA00022723"/>
    </source>
</evidence>
<keyword evidence="8 9" id="KW-0460">Magnesium</keyword>
<evidence type="ECO:0000256" key="9">
    <source>
        <dbReference type="HAMAP-Rule" id="MF_00020"/>
    </source>
</evidence>
<keyword evidence="7 9" id="KW-0067">ATP-binding</keyword>
<evidence type="ECO:0000256" key="5">
    <source>
        <dbReference type="ARBA" id="ARBA00022741"/>
    </source>
</evidence>
<keyword evidence="2 9" id="KW-0963">Cytoplasm</keyword>
<dbReference type="Pfam" id="PF00871">
    <property type="entry name" value="Acetate_kinase"/>
    <property type="match status" value="1"/>
</dbReference>
<dbReference type="SUPFAM" id="SSF53067">
    <property type="entry name" value="Actin-like ATPase domain"/>
    <property type="match status" value="2"/>
</dbReference>
<comment type="catalytic activity">
    <reaction evidence="9">
        <text>acetate + ATP = acetyl phosphate + ADP</text>
        <dbReference type="Rhea" id="RHEA:11352"/>
        <dbReference type="ChEBI" id="CHEBI:22191"/>
        <dbReference type="ChEBI" id="CHEBI:30089"/>
        <dbReference type="ChEBI" id="CHEBI:30616"/>
        <dbReference type="ChEBI" id="CHEBI:456216"/>
        <dbReference type="EC" id="2.7.2.1"/>
    </reaction>
</comment>
<evidence type="ECO:0000256" key="6">
    <source>
        <dbReference type="ARBA" id="ARBA00022777"/>
    </source>
</evidence>
<dbReference type="UniPathway" id="UPA00340">
    <property type="reaction ID" value="UER00458"/>
</dbReference>
<dbReference type="PROSITE" id="PS01076">
    <property type="entry name" value="ACETATE_KINASE_2"/>
    <property type="match status" value="1"/>
</dbReference>
<keyword evidence="4 9" id="KW-0479">Metal-binding</keyword>
<dbReference type="PANTHER" id="PTHR21060:SF21">
    <property type="entry name" value="ACETATE KINASE"/>
    <property type="match status" value="1"/>
</dbReference>
<dbReference type="Proteomes" id="UP000196880">
    <property type="component" value="Unassembled WGS sequence"/>
</dbReference>
<evidence type="ECO:0000256" key="2">
    <source>
        <dbReference type="ARBA" id="ARBA00022490"/>
    </source>
</evidence>
<evidence type="ECO:0000256" key="8">
    <source>
        <dbReference type="ARBA" id="ARBA00022842"/>
    </source>
</evidence>
<evidence type="ECO:0000256" key="1">
    <source>
        <dbReference type="ARBA" id="ARBA00008748"/>
    </source>
</evidence>
<proteinExistence type="inferred from homology"/>
<organism evidence="11 12">
    <name type="scientific">Polynucleobacter hirudinilacicola</name>
    <dbReference type="NCBI Taxonomy" id="1743166"/>
    <lineage>
        <taxon>Bacteria</taxon>
        <taxon>Pseudomonadati</taxon>
        <taxon>Pseudomonadota</taxon>
        <taxon>Betaproteobacteria</taxon>
        <taxon>Burkholderiales</taxon>
        <taxon>Burkholderiaceae</taxon>
        <taxon>Polynucleobacter</taxon>
    </lineage>
</organism>
<keyword evidence="3 9" id="KW-0808">Transferase</keyword>
<feature type="binding site" evidence="9">
    <location>
        <begin position="206"/>
        <end position="210"/>
    </location>
    <ligand>
        <name>ATP</name>
        <dbReference type="ChEBI" id="CHEBI:30616"/>
    </ligand>
</feature>
<comment type="similarity">
    <text evidence="1 9 10">Belongs to the acetokinase family.</text>
</comment>
<comment type="cofactor">
    <cofactor evidence="9">
        <name>Mg(2+)</name>
        <dbReference type="ChEBI" id="CHEBI:18420"/>
    </cofactor>
    <cofactor evidence="9">
        <name>Mn(2+)</name>
        <dbReference type="ChEBI" id="CHEBI:29035"/>
    </cofactor>
    <text evidence="9">Mg(2+). Can also accept Mn(2+).</text>
</comment>
<dbReference type="EMBL" id="NAIA01000005">
    <property type="protein sequence ID" value="OWF64955.1"/>
    <property type="molecule type" value="Genomic_DNA"/>
</dbReference>
<dbReference type="NCBIfam" id="TIGR00016">
    <property type="entry name" value="ackA"/>
    <property type="match status" value="1"/>
</dbReference>
<dbReference type="InterPro" id="IPR043129">
    <property type="entry name" value="ATPase_NBD"/>
</dbReference>
<dbReference type="HAMAP" id="MF_00020">
    <property type="entry name" value="Acetate_kinase"/>
    <property type="match status" value="1"/>
</dbReference>
<dbReference type="GO" id="GO:0006085">
    <property type="term" value="P:acetyl-CoA biosynthetic process"/>
    <property type="evidence" value="ECO:0007669"/>
    <property type="project" value="UniProtKB-UniRule"/>
</dbReference>
<evidence type="ECO:0000313" key="11">
    <source>
        <dbReference type="EMBL" id="OWF64955.1"/>
    </source>
</evidence>
<feature type="binding site" evidence="9">
    <location>
        <begin position="325"/>
        <end position="329"/>
    </location>
    <ligand>
        <name>ATP</name>
        <dbReference type="ChEBI" id="CHEBI:30616"/>
    </ligand>
</feature>
<dbReference type="PROSITE" id="PS01075">
    <property type="entry name" value="ACETATE_KINASE_1"/>
    <property type="match status" value="1"/>
</dbReference>